<accession>A0A9P5UGF8</accession>
<keyword evidence="2" id="KW-0472">Membrane</keyword>
<feature type="region of interest" description="Disordered" evidence="1">
    <location>
        <begin position="1"/>
        <end position="30"/>
    </location>
</feature>
<reference evidence="3" key="1">
    <citation type="submission" date="2020-11" db="EMBL/GenBank/DDBJ databases">
        <authorList>
            <consortium name="DOE Joint Genome Institute"/>
            <person name="Ahrendt S."/>
            <person name="Riley R."/>
            <person name="Andreopoulos W."/>
            <person name="Labutti K."/>
            <person name="Pangilinan J."/>
            <person name="Ruiz-Duenas F.J."/>
            <person name="Barrasa J.M."/>
            <person name="Sanchez-Garcia M."/>
            <person name="Camarero S."/>
            <person name="Miyauchi S."/>
            <person name="Serrano A."/>
            <person name="Linde D."/>
            <person name="Babiker R."/>
            <person name="Drula E."/>
            <person name="Ayuso-Fernandez I."/>
            <person name="Pacheco R."/>
            <person name="Padilla G."/>
            <person name="Ferreira P."/>
            <person name="Barriuso J."/>
            <person name="Kellner H."/>
            <person name="Castanera R."/>
            <person name="Alfaro M."/>
            <person name="Ramirez L."/>
            <person name="Pisabarro A.G."/>
            <person name="Kuo A."/>
            <person name="Tritt A."/>
            <person name="Lipzen A."/>
            <person name="He G."/>
            <person name="Yan M."/>
            <person name="Ng V."/>
            <person name="Cullen D."/>
            <person name="Martin F."/>
            <person name="Rosso M.-N."/>
            <person name="Henrissat B."/>
            <person name="Hibbett D."/>
            <person name="Martinez A.T."/>
            <person name="Grigoriev I.V."/>
        </authorList>
    </citation>
    <scope>NUCLEOTIDE SEQUENCE</scope>
    <source>
        <strain evidence="3">AH 40177</strain>
    </source>
</reference>
<evidence type="ECO:0000313" key="4">
    <source>
        <dbReference type="Proteomes" id="UP000772434"/>
    </source>
</evidence>
<keyword evidence="2" id="KW-1133">Transmembrane helix</keyword>
<evidence type="ECO:0000256" key="1">
    <source>
        <dbReference type="SAM" id="MobiDB-lite"/>
    </source>
</evidence>
<organism evidence="3 4">
    <name type="scientific">Rhodocollybia butyracea</name>
    <dbReference type="NCBI Taxonomy" id="206335"/>
    <lineage>
        <taxon>Eukaryota</taxon>
        <taxon>Fungi</taxon>
        <taxon>Dikarya</taxon>
        <taxon>Basidiomycota</taxon>
        <taxon>Agaricomycotina</taxon>
        <taxon>Agaricomycetes</taxon>
        <taxon>Agaricomycetidae</taxon>
        <taxon>Agaricales</taxon>
        <taxon>Marasmiineae</taxon>
        <taxon>Omphalotaceae</taxon>
        <taxon>Rhodocollybia</taxon>
    </lineage>
</organism>
<dbReference type="EMBL" id="JADNRY010000001">
    <property type="protein sequence ID" value="KAF9078379.1"/>
    <property type="molecule type" value="Genomic_DNA"/>
</dbReference>
<feature type="transmembrane region" description="Helical" evidence="2">
    <location>
        <begin position="212"/>
        <end position="231"/>
    </location>
</feature>
<proteinExistence type="predicted"/>
<keyword evidence="2" id="KW-0812">Transmembrane</keyword>
<evidence type="ECO:0000256" key="2">
    <source>
        <dbReference type="SAM" id="Phobius"/>
    </source>
</evidence>
<comment type="caution">
    <text evidence="3">The sequence shown here is derived from an EMBL/GenBank/DDBJ whole genome shotgun (WGS) entry which is preliminary data.</text>
</comment>
<sequence>MNKLLKKSRPGSSPARSRAQSTDSPTNLVTPSANALLRGFEEPEGNQVSNTMKMALAGTHVAQFNTPASVSSSIPDVSASAVSFVRFPPRSPSEQYWAVRALTAETLLTTKQKHHREVQSVTLVQESKRATDVAQIAKIYDDRLMKMERLLAILMGILFLFTLFMLISHISLAHKPSRAGRGSQWAHFTIPILSPFASVVEHEVSVIGSRTITSVCLIIAGLAYFLFRYWISRSKTRSS</sequence>
<feature type="compositionally biased region" description="Low complexity" evidence="1">
    <location>
        <begin position="10"/>
        <end position="21"/>
    </location>
</feature>
<name>A0A9P5UGF8_9AGAR</name>
<dbReference type="AlphaFoldDB" id="A0A9P5UGF8"/>
<feature type="transmembrane region" description="Helical" evidence="2">
    <location>
        <begin position="150"/>
        <end position="172"/>
    </location>
</feature>
<protein>
    <submittedName>
        <fullName evidence="3">Uncharacterized protein</fullName>
    </submittedName>
</protein>
<dbReference type="OrthoDB" id="3265172at2759"/>
<dbReference type="Proteomes" id="UP000772434">
    <property type="component" value="Unassembled WGS sequence"/>
</dbReference>
<keyword evidence="4" id="KW-1185">Reference proteome</keyword>
<evidence type="ECO:0000313" key="3">
    <source>
        <dbReference type="EMBL" id="KAF9078379.1"/>
    </source>
</evidence>
<gene>
    <name evidence="3" type="ORF">BDP27DRAFT_1309500</name>
</gene>